<evidence type="ECO:0000313" key="11">
    <source>
        <dbReference type="EMBL" id="RCS29336.1"/>
    </source>
</evidence>
<proteinExistence type="predicted"/>
<dbReference type="SMART" id="SM01079">
    <property type="entry name" value="CHASE"/>
    <property type="match status" value="1"/>
</dbReference>
<protein>
    <submittedName>
        <fullName evidence="11">EAL domain-containing protein</fullName>
    </submittedName>
</protein>
<dbReference type="Gene3D" id="3.20.20.450">
    <property type="entry name" value="EAL domain"/>
    <property type="match status" value="1"/>
</dbReference>
<evidence type="ECO:0000259" key="8">
    <source>
        <dbReference type="PROSITE" id="PS50839"/>
    </source>
</evidence>
<dbReference type="Pfam" id="PF00990">
    <property type="entry name" value="GGDEF"/>
    <property type="match status" value="1"/>
</dbReference>
<dbReference type="InterPro" id="IPR001633">
    <property type="entry name" value="EAL_dom"/>
</dbReference>
<dbReference type="Pfam" id="PF00563">
    <property type="entry name" value="EAL"/>
    <property type="match status" value="1"/>
</dbReference>
<keyword evidence="12" id="KW-1185">Reference proteome</keyword>
<dbReference type="EMBL" id="QFWQ01000007">
    <property type="protein sequence ID" value="RCS29336.1"/>
    <property type="molecule type" value="Genomic_DNA"/>
</dbReference>
<dbReference type="InterPro" id="IPR043128">
    <property type="entry name" value="Rev_trsase/Diguanyl_cyclase"/>
</dbReference>
<feature type="domain" description="EAL" evidence="9">
    <location>
        <begin position="666"/>
        <end position="916"/>
    </location>
</feature>
<dbReference type="SUPFAM" id="SSF55785">
    <property type="entry name" value="PYP-like sensor domain (PAS domain)"/>
    <property type="match status" value="1"/>
</dbReference>
<dbReference type="PROSITE" id="PS50883">
    <property type="entry name" value="EAL"/>
    <property type="match status" value="1"/>
</dbReference>
<dbReference type="CDD" id="cd00130">
    <property type="entry name" value="PAS"/>
    <property type="match status" value="1"/>
</dbReference>
<dbReference type="GO" id="GO:0007165">
    <property type="term" value="P:signal transduction"/>
    <property type="evidence" value="ECO:0007669"/>
    <property type="project" value="UniProtKB-ARBA"/>
</dbReference>
<comment type="subcellular location">
    <subcellularLocation>
        <location evidence="2">Membrane</location>
    </subcellularLocation>
</comment>
<dbReference type="Gene3D" id="3.30.450.20">
    <property type="entry name" value="PAS domain"/>
    <property type="match status" value="1"/>
</dbReference>
<feature type="transmembrane region" description="Helical" evidence="7">
    <location>
        <begin position="52"/>
        <end position="72"/>
    </location>
</feature>
<feature type="region of interest" description="Disordered" evidence="6">
    <location>
        <begin position="20"/>
        <end position="40"/>
    </location>
</feature>
<sequence>MGIGAVVYHRRQRHRVVVPLPGKKHPDDLLPAPPDDGGAGDPVISQPSRWRVAAWLWSLLALLLGLSLALAAHDQQKQRLRAERTLVRNELANKACISLQSQLHAAESLLRAAQSLFLSSEEVEAGEYAGFYANMRPREQFPSLLALAYAQRELRPDGEHYVTRWVEPATGNDSLVGLDVGTQPRNLAGLLASRDSDQATLSAPFHPVQLAGSGMAGEGVTLRLPIYSTGAPPRTVEERRARMRGSIAASFRLDGLIGNSLPDSLTRNLRLQISDVTGAQALLLFDSGNGPVWLGDGYRYERKLAYGGRVWNVRMWPLPHYTGAGVRGGGQATLWAGVLSSILLALLVYSVVSTRQRALELGWRMSRRYRESEERFRALNDLLPALVLLAEAGDGRITYANQAARARLGEQVVGRRLPELFEDPHLRARLGGADPGDGAWTETFLHGDAGLRFWADVAISRIALNEGTMLLMVASDISEQRRLTERLSHQASHDALTELYNRREFELRLQAALDKIDAAAPPAVLLYLDLDQFKLINDTSGHLAGDQLLTQLAAVMRRQLGVGDVLARLGGDEFGVLVANVADRAAAEQAAEHMRRCIDGYVFSWEKRSYLVSASIGGVLVDRPGVLVKDLLAQADTACYMAKELGRNRVHFYSERDDETVRRHGEMEWANRLRWAVDEGRLVLAYQEILPLSPADEPGPSVELLLRFRDEAGELVVPGVFLPAAERYGLMPAVDRWVIETALVHFDRLHPAGAGLRMVAINLSGASVEDEALAGRIIGWLRHYRVDPSRVCFEITETVAVRNLSQVVRFMEQLRAVGCKVALDDFGAGMSSFTYLKNLPLDILKIDGSFVRDMLTDPVSHLMVRAVTDIGHRLGLEIVAEWVADAETVQALATLGVNGVQGFSLHRPELAVFQRD</sequence>
<evidence type="ECO:0000256" key="3">
    <source>
        <dbReference type="ARBA" id="ARBA00022692"/>
    </source>
</evidence>
<dbReference type="SMART" id="SM00052">
    <property type="entry name" value="EAL"/>
    <property type="match status" value="1"/>
</dbReference>
<dbReference type="InterPro" id="IPR052155">
    <property type="entry name" value="Biofilm_reg_signaling"/>
</dbReference>
<evidence type="ECO:0000256" key="6">
    <source>
        <dbReference type="SAM" id="MobiDB-lite"/>
    </source>
</evidence>
<feature type="domain" description="GGDEF" evidence="10">
    <location>
        <begin position="521"/>
        <end position="655"/>
    </location>
</feature>
<dbReference type="InterPro" id="IPR000160">
    <property type="entry name" value="GGDEF_dom"/>
</dbReference>
<evidence type="ECO:0000256" key="4">
    <source>
        <dbReference type="ARBA" id="ARBA00022989"/>
    </source>
</evidence>
<dbReference type="SUPFAM" id="SSF141868">
    <property type="entry name" value="EAL domain-like"/>
    <property type="match status" value="1"/>
</dbReference>
<dbReference type="Proteomes" id="UP000252387">
    <property type="component" value="Unassembled WGS sequence"/>
</dbReference>
<accession>A0A368KDZ5</accession>
<dbReference type="Pfam" id="PF13188">
    <property type="entry name" value="PAS_8"/>
    <property type="match status" value="1"/>
</dbReference>
<dbReference type="PROSITE" id="PS50887">
    <property type="entry name" value="GGDEF"/>
    <property type="match status" value="1"/>
</dbReference>
<dbReference type="Gene3D" id="3.30.70.270">
    <property type="match status" value="1"/>
</dbReference>
<gene>
    <name evidence="11" type="ORF">DEO45_12630</name>
</gene>
<dbReference type="InterPro" id="IPR042240">
    <property type="entry name" value="CHASE_sf"/>
</dbReference>
<dbReference type="PANTHER" id="PTHR44757:SF4">
    <property type="entry name" value="DIGUANYLATE CYCLASE DGCE-RELATED"/>
    <property type="match status" value="1"/>
</dbReference>
<comment type="caution">
    <text evidence="11">The sequence shown here is derived from an EMBL/GenBank/DDBJ whole genome shotgun (WGS) entry which is preliminary data.</text>
</comment>
<dbReference type="Pfam" id="PF03924">
    <property type="entry name" value="CHASE"/>
    <property type="match status" value="1"/>
</dbReference>
<dbReference type="PANTHER" id="PTHR44757">
    <property type="entry name" value="DIGUANYLATE CYCLASE DGCP"/>
    <property type="match status" value="1"/>
</dbReference>
<organism evidence="11 12">
    <name type="scientific">Rhodanobacter denitrificans</name>
    <dbReference type="NCBI Taxonomy" id="666685"/>
    <lineage>
        <taxon>Bacteria</taxon>
        <taxon>Pseudomonadati</taxon>
        <taxon>Pseudomonadota</taxon>
        <taxon>Gammaproteobacteria</taxon>
        <taxon>Lysobacterales</taxon>
        <taxon>Rhodanobacteraceae</taxon>
        <taxon>Rhodanobacter</taxon>
    </lineage>
</organism>
<dbReference type="AlphaFoldDB" id="A0A368KDZ5"/>
<dbReference type="NCBIfam" id="TIGR00254">
    <property type="entry name" value="GGDEF"/>
    <property type="match status" value="1"/>
</dbReference>
<reference evidence="11 12" key="1">
    <citation type="submission" date="2018-05" db="EMBL/GenBank/DDBJ databases">
        <title>Draft genome sequence of Rhodanobacter denitrificans Yn1 isolated from gold copper mine.</title>
        <authorList>
            <person name="Yang N."/>
            <person name="Mazhar H.S."/>
            <person name="Rensing C."/>
        </authorList>
    </citation>
    <scope>NUCLEOTIDE SEQUENCE [LARGE SCALE GENOMIC DNA]</scope>
    <source>
        <strain evidence="11 12">Yn1</strain>
    </source>
</reference>
<name>A0A368KDZ5_9GAMM</name>
<keyword evidence="3 7" id="KW-0812">Transmembrane</keyword>
<evidence type="ECO:0000256" key="7">
    <source>
        <dbReference type="SAM" id="Phobius"/>
    </source>
</evidence>
<dbReference type="PROSITE" id="PS50839">
    <property type="entry name" value="CHASE"/>
    <property type="match status" value="1"/>
</dbReference>
<comment type="cofactor">
    <cofactor evidence="1">
        <name>Mg(2+)</name>
        <dbReference type="ChEBI" id="CHEBI:18420"/>
    </cofactor>
</comment>
<dbReference type="FunFam" id="3.30.70.270:FF:000001">
    <property type="entry name" value="Diguanylate cyclase domain protein"/>
    <property type="match status" value="1"/>
</dbReference>
<dbReference type="Gene3D" id="3.30.450.350">
    <property type="entry name" value="CHASE domain"/>
    <property type="match status" value="1"/>
</dbReference>
<evidence type="ECO:0000313" key="12">
    <source>
        <dbReference type="Proteomes" id="UP000252387"/>
    </source>
</evidence>
<dbReference type="CDD" id="cd01949">
    <property type="entry name" value="GGDEF"/>
    <property type="match status" value="1"/>
</dbReference>
<dbReference type="InterPro" id="IPR006189">
    <property type="entry name" value="CHASE_dom"/>
</dbReference>
<evidence type="ECO:0000259" key="10">
    <source>
        <dbReference type="PROSITE" id="PS50887"/>
    </source>
</evidence>
<dbReference type="InterPro" id="IPR029787">
    <property type="entry name" value="Nucleotide_cyclase"/>
</dbReference>
<dbReference type="InterPro" id="IPR000014">
    <property type="entry name" value="PAS"/>
</dbReference>
<dbReference type="InterPro" id="IPR035965">
    <property type="entry name" value="PAS-like_dom_sf"/>
</dbReference>
<feature type="domain" description="CHASE" evidence="8">
    <location>
        <begin position="159"/>
        <end position="261"/>
    </location>
</feature>
<evidence type="ECO:0000259" key="9">
    <source>
        <dbReference type="PROSITE" id="PS50883"/>
    </source>
</evidence>
<dbReference type="CDD" id="cd01948">
    <property type="entry name" value="EAL"/>
    <property type="match status" value="1"/>
</dbReference>
<evidence type="ECO:0000256" key="1">
    <source>
        <dbReference type="ARBA" id="ARBA00001946"/>
    </source>
</evidence>
<evidence type="ECO:0000256" key="2">
    <source>
        <dbReference type="ARBA" id="ARBA00004370"/>
    </source>
</evidence>
<dbReference type="SUPFAM" id="SSF55073">
    <property type="entry name" value="Nucleotide cyclase"/>
    <property type="match status" value="1"/>
</dbReference>
<dbReference type="SMART" id="SM00267">
    <property type="entry name" value="GGDEF"/>
    <property type="match status" value="1"/>
</dbReference>
<dbReference type="NCBIfam" id="TIGR00229">
    <property type="entry name" value="sensory_box"/>
    <property type="match status" value="1"/>
</dbReference>
<keyword evidence="4 7" id="KW-1133">Transmembrane helix</keyword>
<dbReference type="OrthoDB" id="9787514at2"/>
<dbReference type="GO" id="GO:0016020">
    <property type="term" value="C:membrane"/>
    <property type="evidence" value="ECO:0007669"/>
    <property type="project" value="UniProtKB-SubCell"/>
</dbReference>
<keyword evidence="5 7" id="KW-0472">Membrane</keyword>
<evidence type="ECO:0000256" key="5">
    <source>
        <dbReference type="ARBA" id="ARBA00023136"/>
    </source>
</evidence>
<dbReference type="InterPro" id="IPR035919">
    <property type="entry name" value="EAL_sf"/>
</dbReference>
<dbReference type="GO" id="GO:0003824">
    <property type="term" value="F:catalytic activity"/>
    <property type="evidence" value="ECO:0007669"/>
    <property type="project" value="UniProtKB-ARBA"/>
</dbReference>